<evidence type="ECO:0000313" key="2">
    <source>
        <dbReference type="Proteomes" id="UP000094580"/>
    </source>
</evidence>
<name>A0ABX2ZN10_9BACI</name>
<dbReference type="EMBL" id="MDKC01000032">
    <property type="protein sequence ID" value="ODG91118.1"/>
    <property type="molecule type" value="Genomic_DNA"/>
</dbReference>
<sequence length="74" mass="8140">MLISTTVFSLSMGRDSLASSASLRGLSLPANPIGVEHPFRSNQLIHRKKSAINPNQIAFTRVTQLFYINQLVGQ</sequence>
<dbReference type="Proteomes" id="UP000094580">
    <property type="component" value="Unassembled WGS sequence"/>
</dbReference>
<protein>
    <submittedName>
        <fullName evidence="1">Uncharacterized protein</fullName>
    </submittedName>
</protein>
<comment type="caution">
    <text evidence="1">The sequence shown here is derived from an EMBL/GenBank/DDBJ whole genome shotgun (WGS) entry which is preliminary data.</text>
</comment>
<organism evidence="1 2">
    <name type="scientific">Gottfriedia luciferensis</name>
    <dbReference type="NCBI Taxonomy" id="178774"/>
    <lineage>
        <taxon>Bacteria</taxon>
        <taxon>Bacillati</taxon>
        <taxon>Bacillota</taxon>
        <taxon>Bacilli</taxon>
        <taxon>Bacillales</taxon>
        <taxon>Bacillaceae</taxon>
        <taxon>Gottfriedia</taxon>
    </lineage>
</organism>
<accession>A0ABX2ZN10</accession>
<reference evidence="1 2" key="1">
    <citation type="submission" date="2016-07" db="EMBL/GenBank/DDBJ databases">
        <authorList>
            <person name="Townsley L."/>
            <person name="Shank E.A."/>
        </authorList>
    </citation>
    <scope>NUCLEOTIDE SEQUENCE [LARGE SCALE GENOMIC DNA]</scope>
    <source>
        <strain evidence="1 2">CH01</strain>
    </source>
</reference>
<evidence type="ECO:0000313" key="1">
    <source>
        <dbReference type="EMBL" id="ODG91118.1"/>
    </source>
</evidence>
<gene>
    <name evidence="1" type="ORF">BED47_08820</name>
</gene>
<proteinExistence type="predicted"/>
<keyword evidence="2" id="KW-1185">Reference proteome</keyword>